<reference evidence="12" key="2">
    <citation type="submission" date="2021-04" db="EMBL/GenBank/DDBJ databases">
        <authorList>
            <person name="Gilroy R."/>
        </authorList>
    </citation>
    <scope>NUCLEOTIDE SEQUENCE</scope>
    <source>
        <strain evidence="12">Gambia15-2214</strain>
    </source>
</reference>
<dbReference type="PANTHER" id="PTHR43322">
    <property type="entry name" value="1-D-DEOXYXYLULOSE 5-PHOSPHATE SYNTHASE-RELATED"/>
    <property type="match status" value="1"/>
</dbReference>
<evidence type="ECO:0000256" key="9">
    <source>
        <dbReference type="ARBA" id="ARBA00023229"/>
    </source>
</evidence>
<keyword evidence="9 10" id="KW-0414">Isoprene biosynthesis</keyword>
<reference evidence="12" key="1">
    <citation type="journal article" date="2021" name="PeerJ">
        <title>Extensive microbial diversity within the chicken gut microbiome revealed by metagenomics and culture.</title>
        <authorList>
            <person name="Gilroy R."/>
            <person name="Ravi A."/>
            <person name="Getino M."/>
            <person name="Pursley I."/>
            <person name="Horton D.L."/>
            <person name="Alikhan N.F."/>
            <person name="Baker D."/>
            <person name="Gharbi K."/>
            <person name="Hall N."/>
            <person name="Watson M."/>
            <person name="Adriaenssens E.M."/>
            <person name="Foster-Nyarko E."/>
            <person name="Jarju S."/>
            <person name="Secka A."/>
            <person name="Antonio M."/>
            <person name="Oren A."/>
            <person name="Chaudhuri R.R."/>
            <person name="La Ragione R."/>
            <person name="Hildebrand F."/>
            <person name="Pallen M.J."/>
        </authorList>
    </citation>
    <scope>NUCLEOTIDE SEQUENCE</scope>
    <source>
        <strain evidence="12">Gambia15-2214</strain>
    </source>
</reference>
<proteinExistence type="inferred from homology"/>
<comment type="cofactor">
    <cofactor evidence="10">
        <name>Mg(2+)</name>
        <dbReference type="ChEBI" id="CHEBI:18420"/>
    </cofactor>
    <text evidence="10">Binds 1 Mg(2+) ion per subunit.</text>
</comment>
<comment type="cofactor">
    <cofactor evidence="10">
        <name>thiamine diphosphate</name>
        <dbReference type="ChEBI" id="CHEBI:58937"/>
    </cofactor>
    <text evidence="10">Binds 1 thiamine pyrophosphate per subunit.</text>
</comment>
<organism evidence="12 13">
    <name type="scientific">Candidatus Treponema excrementipullorum</name>
    <dbReference type="NCBI Taxonomy" id="2838768"/>
    <lineage>
        <taxon>Bacteria</taxon>
        <taxon>Pseudomonadati</taxon>
        <taxon>Spirochaetota</taxon>
        <taxon>Spirochaetia</taxon>
        <taxon>Spirochaetales</taxon>
        <taxon>Treponemataceae</taxon>
        <taxon>Treponema</taxon>
    </lineage>
</organism>
<evidence type="ECO:0000313" key="13">
    <source>
        <dbReference type="Proteomes" id="UP000823914"/>
    </source>
</evidence>
<dbReference type="SMART" id="SM00861">
    <property type="entry name" value="Transket_pyr"/>
    <property type="match status" value="1"/>
</dbReference>
<dbReference type="PROSITE" id="PS00802">
    <property type="entry name" value="TRANSKETOLASE_2"/>
    <property type="match status" value="1"/>
</dbReference>
<dbReference type="GO" id="GO:0016114">
    <property type="term" value="P:terpenoid biosynthetic process"/>
    <property type="evidence" value="ECO:0007669"/>
    <property type="project" value="UniProtKB-UniRule"/>
</dbReference>
<dbReference type="Gene3D" id="3.40.50.920">
    <property type="match status" value="1"/>
</dbReference>
<gene>
    <name evidence="10 12" type="primary">dxs</name>
    <name evidence="12" type="ORF">IAA16_10015</name>
</gene>
<comment type="function">
    <text evidence="10">Catalyzes the acyloin condensation reaction between C atoms 2 and 3 of pyruvate and glyceraldehyde 3-phosphate to yield 1-deoxy-D-xylulose-5-phosphate (DXP).</text>
</comment>
<feature type="binding site" evidence="10">
    <location>
        <position position="145"/>
    </location>
    <ligand>
        <name>Mg(2+)</name>
        <dbReference type="ChEBI" id="CHEBI:18420"/>
    </ligand>
</feature>
<evidence type="ECO:0000259" key="11">
    <source>
        <dbReference type="SMART" id="SM00861"/>
    </source>
</evidence>
<dbReference type="InterPro" id="IPR009014">
    <property type="entry name" value="Transketo_C/PFOR_II"/>
</dbReference>
<comment type="pathway">
    <text evidence="1 10">Metabolic intermediate biosynthesis; 1-deoxy-D-xylulose 5-phosphate biosynthesis; 1-deoxy-D-xylulose 5-phosphate from D-glyceraldehyde 3-phosphate and pyruvate: step 1/1.</text>
</comment>
<comment type="catalytic activity">
    <reaction evidence="10">
        <text>D-glyceraldehyde 3-phosphate + pyruvate + H(+) = 1-deoxy-D-xylulose 5-phosphate + CO2</text>
        <dbReference type="Rhea" id="RHEA:12605"/>
        <dbReference type="ChEBI" id="CHEBI:15361"/>
        <dbReference type="ChEBI" id="CHEBI:15378"/>
        <dbReference type="ChEBI" id="CHEBI:16526"/>
        <dbReference type="ChEBI" id="CHEBI:57792"/>
        <dbReference type="ChEBI" id="CHEBI:59776"/>
        <dbReference type="EC" id="2.2.1.7"/>
    </reaction>
</comment>
<dbReference type="Gene3D" id="3.40.50.970">
    <property type="match status" value="2"/>
</dbReference>
<dbReference type="SUPFAM" id="SSF52518">
    <property type="entry name" value="Thiamin diphosphate-binding fold (THDP-binding)"/>
    <property type="match status" value="1"/>
</dbReference>
<dbReference type="Proteomes" id="UP000823914">
    <property type="component" value="Unassembled WGS sequence"/>
</dbReference>
<sequence length="631" mass="69279">MTILSNIKSPADIKQLNKKEIYQLAGEIRKKIIQVVGENGGHLASNLGVVELTIAMHRVFNSPEDAFVWDVSHQAYTHKLLTGRYKEFSTLRRHGGLSGFTKRAESPHDFFDVGHSSTSVSSSLGLLVGRRLQNQKGKVIAVIGDGALTGGMAMEALSHGGLVSKDLIVILNDNQMSISENTGSLSKYLSKLTMTSPYQSFRLGVDTFVDKLPFVNKFITKFIFRFKRSLKGLLFPNNLFADLGFEYVGPLNGHNVEELEAVFQQVKKLHRPVVIHVITKKGRGYSFAENDPATFHGIGPFCTVDGTVEKFDTLSFTEAFSNHLVELGKNKKIVAITAAMAKGTGLAAFSRKYPDRFFDVGIAEQHAVTFAGGLAASGLIPVVAIYSTFMQRAVDQVIHDIALPDVPCIFVLDRSGIVPDDGETHQGAFDIALFRGVPNMILTAPASAMEEKILLDWAVERKAPVLIRHPKTSCPSEQTGFSQPICEGRGVLLSCKDYAPTACSSLENADKKVLFVTTGGMFSEVLAAARSLLLQEIYVDIYNIRFIKPIDEEYFLKIVEPYCGICFVEDGVEKGGISEALERLVLKNDRNKKTEIKALPDRFLAHGKRNEIVRDCGLDSESLASAIKGLL</sequence>
<feature type="binding site" evidence="10">
    <location>
        <begin position="146"/>
        <end position="147"/>
    </location>
    <ligand>
        <name>thiamine diphosphate</name>
        <dbReference type="ChEBI" id="CHEBI:58937"/>
    </ligand>
</feature>
<comment type="caution">
    <text evidence="12">The sequence shown here is derived from an EMBL/GenBank/DDBJ whole genome shotgun (WGS) entry which is preliminary data.</text>
</comment>
<dbReference type="InterPro" id="IPR020826">
    <property type="entry name" value="Transketolase_BS"/>
</dbReference>
<evidence type="ECO:0000256" key="3">
    <source>
        <dbReference type="ARBA" id="ARBA00011738"/>
    </source>
</evidence>
<dbReference type="InterPro" id="IPR005475">
    <property type="entry name" value="Transketolase-like_Pyr-bd"/>
</dbReference>
<evidence type="ECO:0000256" key="2">
    <source>
        <dbReference type="ARBA" id="ARBA00011081"/>
    </source>
</evidence>
<dbReference type="PANTHER" id="PTHR43322:SF5">
    <property type="entry name" value="1-DEOXY-D-XYLULOSE-5-PHOSPHATE SYNTHASE, CHLOROPLASTIC"/>
    <property type="match status" value="1"/>
</dbReference>
<dbReference type="PROSITE" id="PS00801">
    <property type="entry name" value="TRANSKETOLASE_1"/>
    <property type="match status" value="1"/>
</dbReference>
<dbReference type="AlphaFoldDB" id="A0A9E2L3Y5"/>
<evidence type="ECO:0000256" key="10">
    <source>
        <dbReference type="HAMAP-Rule" id="MF_00315"/>
    </source>
</evidence>
<evidence type="ECO:0000313" key="12">
    <source>
        <dbReference type="EMBL" id="MBU3850889.1"/>
    </source>
</evidence>
<feature type="binding site" evidence="10">
    <location>
        <position position="364"/>
    </location>
    <ligand>
        <name>thiamine diphosphate</name>
        <dbReference type="ChEBI" id="CHEBI:58937"/>
    </ligand>
</feature>
<dbReference type="EC" id="2.2.1.7" evidence="10"/>
<dbReference type="NCBIfam" id="NF003933">
    <property type="entry name" value="PRK05444.2-2"/>
    <property type="match status" value="1"/>
</dbReference>
<evidence type="ECO:0000256" key="8">
    <source>
        <dbReference type="ARBA" id="ARBA00023052"/>
    </source>
</evidence>
<accession>A0A9E2L3Y5</accession>
<dbReference type="Pfam" id="PF02780">
    <property type="entry name" value="Transketolase_C"/>
    <property type="match status" value="1"/>
</dbReference>
<keyword evidence="5 10" id="KW-0479">Metal-binding</keyword>
<dbReference type="CDD" id="cd07033">
    <property type="entry name" value="TPP_PYR_DXS_TK_like"/>
    <property type="match status" value="1"/>
</dbReference>
<comment type="similarity">
    <text evidence="2 10">Belongs to the transketolase family. DXPS subfamily.</text>
</comment>
<feature type="binding site" evidence="10">
    <location>
        <position position="174"/>
    </location>
    <ligand>
        <name>thiamine diphosphate</name>
        <dbReference type="ChEBI" id="CHEBI:58937"/>
    </ligand>
</feature>
<name>A0A9E2L3Y5_9SPIR</name>
<evidence type="ECO:0000256" key="1">
    <source>
        <dbReference type="ARBA" id="ARBA00004980"/>
    </source>
</evidence>
<dbReference type="GO" id="GO:0019288">
    <property type="term" value="P:isopentenyl diphosphate biosynthetic process, methylerythritol 4-phosphate pathway"/>
    <property type="evidence" value="ECO:0007669"/>
    <property type="project" value="TreeGrafter"/>
</dbReference>
<dbReference type="EMBL" id="JAHLFV010000230">
    <property type="protein sequence ID" value="MBU3850889.1"/>
    <property type="molecule type" value="Genomic_DNA"/>
</dbReference>
<dbReference type="NCBIfam" id="TIGR00204">
    <property type="entry name" value="dxs"/>
    <property type="match status" value="1"/>
</dbReference>
<dbReference type="SUPFAM" id="SSF52922">
    <property type="entry name" value="TK C-terminal domain-like"/>
    <property type="match status" value="1"/>
</dbReference>
<dbReference type="Pfam" id="PF02779">
    <property type="entry name" value="Transket_pyr"/>
    <property type="match status" value="1"/>
</dbReference>
<keyword evidence="8 10" id="KW-0786">Thiamine pyrophosphate</keyword>
<dbReference type="CDD" id="cd02007">
    <property type="entry name" value="TPP_DXS"/>
    <property type="match status" value="1"/>
</dbReference>
<feature type="binding site" evidence="10">
    <location>
        <position position="174"/>
    </location>
    <ligand>
        <name>Mg(2+)</name>
        <dbReference type="ChEBI" id="CHEBI:18420"/>
    </ligand>
</feature>
<dbReference type="GO" id="GO:0009228">
    <property type="term" value="P:thiamine biosynthetic process"/>
    <property type="evidence" value="ECO:0007669"/>
    <property type="project" value="UniProtKB-UniRule"/>
</dbReference>
<feature type="binding site" evidence="10">
    <location>
        <position position="285"/>
    </location>
    <ligand>
        <name>thiamine diphosphate</name>
        <dbReference type="ChEBI" id="CHEBI:58937"/>
    </ligand>
</feature>
<keyword evidence="6 10" id="KW-0460">Magnesium</keyword>
<dbReference type="Pfam" id="PF13292">
    <property type="entry name" value="DXP_synthase_N"/>
    <property type="match status" value="1"/>
</dbReference>
<dbReference type="GO" id="GO:0008661">
    <property type="term" value="F:1-deoxy-D-xylulose-5-phosphate synthase activity"/>
    <property type="evidence" value="ECO:0007669"/>
    <property type="project" value="UniProtKB-UniRule"/>
</dbReference>
<comment type="subunit">
    <text evidence="3 10">Homodimer.</text>
</comment>
<dbReference type="InterPro" id="IPR029061">
    <property type="entry name" value="THDP-binding"/>
</dbReference>
<dbReference type="InterPro" id="IPR033248">
    <property type="entry name" value="Transketolase_C"/>
</dbReference>
<evidence type="ECO:0000256" key="7">
    <source>
        <dbReference type="ARBA" id="ARBA00022977"/>
    </source>
</evidence>
<dbReference type="InterPro" id="IPR049557">
    <property type="entry name" value="Transketolase_CS"/>
</dbReference>
<dbReference type="GO" id="GO:0030976">
    <property type="term" value="F:thiamine pyrophosphate binding"/>
    <property type="evidence" value="ECO:0007669"/>
    <property type="project" value="UniProtKB-UniRule"/>
</dbReference>
<evidence type="ECO:0000256" key="6">
    <source>
        <dbReference type="ARBA" id="ARBA00022842"/>
    </source>
</evidence>
<protein>
    <recommendedName>
        <fullName evidence="10">1-deoxy-D-xylulose-5-phosphate synthase</fullName>
        <ecNumber evidence="10">2.2.1.7</ecNumber>
    </recommendedName>
    <alternativeName>
        <fullName evidence="10">1-deoxyxylulose-5-phosphate synthase</fullName>
        <shortName evidence="10">DXP synthase</shortName>
        <shortName evidence="10">DXPS</shortName>
    </alternativeName>
</protein>
<dbReference type="GO" id="GO:0000287">
    <property type="term" value="F:magnesium ion binding"/>
    <property type="evidence" value="ECO:0007669"/>
    <property type="project" value="UniProtKB-UniRule"/>
</dbReference>
<dbReference type="HAMAP" id="MF_00315">
    <property type="entry name" value="DXP_synth"/>
    <property type="match status" value="1"/>
</dbReference>
<keyword evidence="4 10" id="KW-0808">Transferase</keyword>
<evidence type="ECO:0000256" key="4">
    <source>
        <dbReference type="ARBA" id="ARBA00022679"/>
    </source>
</evidence>
<dbReference type="GO" id="GO:0005829">
    <property type="term" value="C:cytosol"/>
    <property type="evidence" value="ECO:0007669"/>
    <property type="project" value="TreeGrafter"/>
</dbReference>
<evidence type="ECO:0000256" key="5">
    <source>
        <dbReference type="ARBA" id="ARBA00022723"/>
    </source>
</evidence>
<feature type="domain" description="Transketolase-like pyrimidine-binding" evidence="11">
    <location>
        <begin position="314"/>
        <end position="476"/>
    </location>
</feature>
<dbReference type="InterPro" id="IPR005477">
    <property type="entry name" value="Dxylulose-5-P_synthase"/>
</dbReference>
<feature type="binding site" evidence="10">
    <location>
        <begin position="114"/>
        <end position="116"/>
    </location>
    <ligand>
        <name>thiamine diphosphate</name>
        <dbReference type="ChEBI" id="CHEBI:58937"/>
    </ligand>
</feature>
<feature type="binding site" evidence="10">
    <location>
        <position position="73"/>
    </location>
    <ligand>
        <name>thiamine diphosphate</name>
        <dbReference type="ChEBI" id="CHEBI:58937"/>
    </ligand>
</feature>
<keyword evidence="7 10" id="KW-0784">Thiamine biosynthesis</keyword>